<keyword evidence="15" id="KW-1185">Reference proteome</keyword>
<dbReference type="PROSITE" id="PS50309">
    <property type="entry name" value="DC"/>
    <property type="match status" value="2"/>
</dbReference>
<evidence type="ECO:0000256" key="12">
    <source>
        <dbReference type="ARBA" id="ARBA00072980"/>
    </source>
</evidence>
<keyword evidence="7" id="KW-0206">Cytoskeleton</keyword>
<evidence type="ECO:0000256" key="1">
    <source>
        <dbReference type="ARBA" id="ARBA00004430"/>
    </source>
</evidence>
<protein>
    <recommendedName>
        <fullName evidence="12">Doublecortin domain-containing protein 2</fullName>
    </recommendedName>
</protein>
<evidence type="ECO:0000256" key="13">
    <source>
        <dbReference type="SAM" id="MobiDB-lite"/>
    </source>
</evidence>
<evidence type="ECO:0000256" key="5">
    <source>
        <dbReference type="ARBA" id="ARBA00022794"/>
    </source>
</evidence>
<dbReference type="GO" id="GO:0060271">
    <property type="term" value="P:cilium assembly"/>
    <property type="evidence" value="ECO:0007669"/>
    <property type="project" value="TreeGrafter"/>
</dbReference>
<evidence type="ECO:0000256" key="4">
    <source>
        <dbReference type="ARBA" id="ARBA00022737"/>
    </source>
</evidence>
<dbReference type="RefSeq" id="XP_006198741.1">
    <property type="nucleotide sequence ID" value="XM_006198679.3"/>
</dbReference>
<feature type="region of interest" description="Disordered" evidence="13">
    <location>
        <begin position="232"/>
        <end position="478"/>
    </location>
</feature>
<feature type="compositionally biased region" description="Polar residues" evidence="13">
    <location>
        <begin position="252"/>
        <end position="272"/>
    </location>
</feature>
<feature type="compositionally biased region" description="Polar residues" evidence="13">
    <location>
        <begin position="296"/>
        <end position="306"/>
    </location>
</feature>
<dbReference type="GO" id="GO:0005815">
    <property type="term" value="C:microtubule organizing center"/>
    <property type="evidence" value="ECO:0007669"/>
    <property type="project" value="TreeGrafter"/>
</dbReference>
<evidence type="ECO:0000313" key="16">
    <source>
        <dbReference type="RefSeq" id="XP_006198741.1"/>
    </source>
</evidence>
<dbReference type="GO" id="GO:0001764">
    <property type="term" value="P:neuron migration"/>
    <property type="evidence" value="ECO:0007669"/>
    <property type="project" value="TreeGrafter"/>
</dbReference>
<dbReference type="GO" id="GO:0060091">
    <property type="term" value="C:kinocilium"/>
    <property type="evidence" value="ECO:0007669"/>
    <property type="project" value="UniProtKB-SubCell"/>
</dbReference>
<dbReference type="RefSeq" id="XP_031544002.1">
    <property type="nucleotide sequence ID" value="XM_031688142.1"/>
</dbReference>
<dbReference type="FunFam" id="3.10.20.230:FF:000005">
    <property type="entry name" value="Doublecortin domain containing 2"/>
    <property type="match status" value="1"/>
</dbReference>
<proteinExistence type="predicted"/>
<evidence type="ECO:0000256" key="2">
    <source>
        <dbReference type="ARBA" id="ARBA00022490"/>
    </source>
</evidence>
<comment type="subcellular location">
    <subcellularLocation>
        <location evidence="9">Cell projection</location>
        <location evidence="9">Kinocilium</location>
    </subcellularLocation>
    <subcellularLocation>
        <location evidence="1">Cytoplasm</location>
        <location evidence="1">Cytoskeleton</location>
        <location evidence="1">Cilium axoneme</location>
    </subcellularLocation>
</comment>
<dbReference type="GeneID" id="102538799"/>
<dbReference type="GO" id="GO:0035556">
    <property type="term" value="P:intracellular signal transduction"/>
    <property type="evidence" value="ECO:0007669"/>
    <property type="project" value="InterPro"/>
</dbReference>
<evidence type="ECO:0000256" key="3">
    <source>
        <dbReference type="ARBA" id="ARBA00022553"/>
    </source>
</evidence>
<dbReference type="CTD" id="51473"/>
<feature type="compositionally biased region" description="Basic and acidic residues" evidence="13">
    <location>
        <begin position="310"/>
        <end position="323"/>
    </location>
</feature>
<feature type="compositionally biased region" description="Acidic residues" evidence="13">
    <location>
        <begin position="409"/>
        <end position="418"/>
    </location>
</feature>
<dbReference type="SUPFAM" id="SSF89837">
    <property type="entry name" value="Doublecortin (DC)"/>
    <property type="match status" value="2"/>
</dbReference>
<keyword evidence="3" id="KW-0597">Phosphoprotein</keyword>
<feature type="domain" description="Doublecortin" evidence="14">
    <location>
        <begin position="139"/>
        <end position="221"/>
    </location>
</feature>
<evidence type="ECO:0000259" key="14">
    <source>
        <dbReference type="PROSITE" id="PS50309"/>
    </source>
</evidence>
<sequence>MSSTSARSSHLSQPVVKSVLVYRNGDPFFAGRRVVIHEKRVSSFDVFLKEVTGGVQAPFGAVRNIYTPRTGHRIRKLDQIQSGGNYVAGGQEAFKKLNYLDIGEIKKRPMEVMNTEVKPVIHSRINVSARFRKPLLEPCTIFLIANGDLINPASRLLIPRKALNQWDHILQMVTEKITLRSGAVHRLYTLEGKLVESGAELENGQFYVAVGREKFKKLPYGELLFDKSTMRRSYGQKASSLPPIVGSRKSKGSGNDRQSKSTVGSSDNSSPQPAKRKGKKEDVTLEKPTKGKQSVKLKNSPQTVPNTDEGVFKAGEERSETRGAAEVQEDEDTQVEIPVDQRPAEIVDEEEDGEKENKEVEQKEDFSGLNGEVEEEGGREAAGDAPGQAEETSHPRAEQAGPARGSGATDEENGEELDQVNNELREAVDEEGQSQGTGSGPEEADMDPQRPPRPEVKITSPQENDNNEQNKDNLSQHR</sequence>
<keyword evidence="2" id="KW-0963">Cytoplasm</keyword>
<feature type="compositionally biased region" description="Basic and acidic residues" evidence="13">
    <location>
        <begin position="355"/>
        <end position="366"/>
    </location>
</feature>
<keyword evidence="4" id="KW-0677">Repeat</keyword>
<feature type="compositionally biased region" description="Basic and acidic residues" evidence="13">
    <location>
        <begin position="468"/>
        <end position="478"/>
    </location>
</feature>
<evidence type="ECO:0000256" key="11">
    <source>
        <dbReference type="ARBA" id="ARBA00066265"/>
    </source>
</evidence>
<reference evidence="16 17" key="1">
    <citation type="submission" date="2025-04" db="UniProtKB">
        <authorList>
            <consortium name="RefSeq"/>
        </authorList>
    </citation>
    <scope>IDENTIFICATION</scope>
    <source>
        <tissue evidence="16 17">Blood</tissue>
    </source>
</reference>
<dbReference type="Proteomes" id="UP001652581">
    <property type="component" value="Chromosome 20"/>
</dbReference>
<comment type="function">
    <text evidence="10">Protein that plays a role in the inhibition of canonical Wnt signaling pathway. May be involved in neuronal migration during development of the cerebral neocortex. Involved in the control of ciliogenesis and ciliary length.</text>
</comment>
<feature type="compositionally biased region" description="Basic and acidic residues" evidence="13">
    <location>
        <begin position="279"/>
        <end position="289"/>
    </location>
</feature>
<dbReference type="InterPro" id="IPR003533">
    <property type="entry name" value="Doublecortin_dom"/>
</dbReference>
<dbReference type="AlphaFoldDB" id="A0A6J3BE25"/>
<evidence type="ECO:0000256" key="7">
    <source>
        <dbReference type="ARBA" id="ARBA00023212"/>
    </source>
</evidence>
<evidence type="ECO:0000256" key="6">
    <source>
        <dbReference type="ARBA" id="ARBA00022902"/>
    </source>
</evidence>
<dbReference type="InterPro" id="IPR033036">
    <property type="entry name" value="DCDC2_DCX_dom2"/>
</dbReference>
<dbReference type="GO" id="GO:0005874">
    <property type="term" value="C:microtubule"/>
    <property type="evidence" value="ECO:0007669"/>
    <property type="project" value="TreeGrafter"/>
</dbReference>
<dbReference type="InterPro" id="IPR036572">
    <property type="entry name" value="Doublecortin_dom_sf"/>
</dbReference>
<keyword evidence="8" id="KW-0966">Cell projection</keyword>
<dbReference type="GO" id="GO:0048813">
    <property type="term" value="P:dendrite morphogenesis"/>
    <property type="evidence" value="ECO:0007669"/>
    <property type="project" value="TreeGrafter"/>
</dbReference>
<feature type="domain" description="Doublecortin" evidence="14">
    <location>
        <begin position="17"/>
        <end position="100"/>
    </location>
</feature>
<keyword evidence="5" id="KW-0970">Cilium biogenesis/degradation</keyword>
<gene>
    <name evidence="16 17" type="primary">DCDC2</name>
</gene>
<dbReference type="PANTHER" id="PTHR23004">
    <property type="entry name" value="DOUBLECORTIN DOMAIN CONTAINING 2"/>
    <property type="match status" value="1"/>
</dbReference>
<dbReference type="KEGG" id="vpc:102538799"/>
<dbReference type="Pfam" id="PF03607">
    <property type="entry name" value="DCX"/>
    <property type="match status" value="2"/>
</dbReference>
<comment type="subunit">
    <text evidence="11">Interacts with DVL1, DVL2 and DVL3.</text>
</comment>
<dbReference type="CDD" id="cd17152">
    <property type="entry name" value="DCX2_DCDC2"/>
    <property type="match status" value="1"/>
</dbReference>
<organism evidence="15 17">
    <name type="scientific">Vicugna pacos</name>
    <name type="common">Alpaca</name>
    <name type="synonym">Lama pacos</name>
    <dbReference type="NCBI Taxonomy" id="30538"/>
    <lineage>
        <taxon>Eukaryota</taxon>
        <taxon>Metazoa</taxon>
        <taxon>Chordata</taxon>
        <taxon>Craniata</taxon>
        <taxon>Vertebrata</taxon>
        <taxon>Euteleostomi</taxon>
        <taxon>Mammalia</taxon>
        <taxon>Eutheria</taxon>
        <taxon>Laurasiatheria</taxon>
        <taxon>Artiodactyla</taxon>
        <taxon>Tylopoda</taxon>
        <taxon>Camelidae</taxon>
        <taxon>Vicugna</taxon>
    </lineage>
</organism>
<evidence type="ECO:0000256" key="9">
    <source>
        <dbReference type="ARBA" id="ARBA00037822"/>
    </source>
</evidence>
<dbReference type="GO" id="GO:0005930">
    <property type="term" value="C:axoneme"/>
    <property type="evidence" value="ECO:0007669"/>
    <property type="project" value="UniProtKB-SubCell"/>
</dbReference>
<evidence type="ECO:0000313" key="17">
    <source>
        <dbReference type="RefSeq" id="XP_031544002.1"/>
    </source>
</evidence>
<evidence type="ECO:0000256" key="8">
    <source>
        <dbReference type="ARBA" id="ARBA00023273"/>
    </source>
</evidence>
<dbReference type="PANTHER" id="PTHR23004:SF5">
    <property type="entry name" value="DOUBLECORTIN DOMAIN-CONTAINING PROTEIN 2"/>
    <property type="match status" value="1"/>
</dbReference>
<dbReference type="Gene3D" id="3.10.20.230">
    <property type="entry name" value="Doublecortin domain"/>
    <property type="match status" value="2"/>
</dbReference>
<keyword evidence="6" id="KW-0524">Neurogenesis</keyword>
<dbReference type="FunFam" id="3.10.20.230:FF:000004">
    <property type="entry name" value="Doublecortin domain containing 2"/>
    <property type="match status" value="1"/>
</dbReference>
<dbReference type="SMART" id="SM00537">
    <property type="entry name" value="DCX"/>
    <property type="match status" value="2"/>
</dbReference>
<name>A0A6J3BE25_VICPA</name>
<feature type="compositionally biased region" description="Basic and acidic residues" evidence="13">
    <location>
        <begin position="447"/>
        <end position="456"/>
    </location>
</feature>
<accession>A0A6J3BE25</accession>
<evidence type="ECO:0000256" key="10">
    <source>
        <dbReference type="ARBA" id="ARBA00057353"/>
    </source>
</evidence>
<dbReference type="GO" id="GO:1902017">
    <property type="term" value="P:regulation of cilium assembly"/>
    <property type="evidence" value="ECO:0007669"/>
    <property type="project" value="TreeGrafter"/>
</dbReference>
<dbReference type="CDD" id="cd17149">
    <property type="entry name" value="DCX1_DCDC2"/>
    <property type="match status" value="1"/>
</dbReference>
<evidence type="ECO:0000313" key="15">
    <source>
        <dbReference type="Proteomes" id="UP001652581"/>
    </source>
</evidence>